<keyword evidence="1" id="KW-1133">Transmembrane helix</keyword>
<dbReference type="InterPro" id="IPR000326">
    <property type="entry name" value="PAP2/HPO"/>
</dbReference>
<gene>
    <name evidence="3" type="ORF">IAA93_06995</name>
</gene>
<reference evidence="3" key="1">
    <citation type="journal article" date="2021" name="PeerJ">
        <title>Extensive microbial diversity within the chicken gut microbiome revealed by metagenomics and culture.</title>
        <authorList>
            <person name="Gilroy R."/>
            <person name="Ravi A."/>
            <person name="Getino M."/>
            <person name="Pursley I."/>
            <person name="Horton D.L."/>
            <person name="Alikhan N.F."/>
            <person name="Baker D."/>
            <person name="Gharbi K."/>
            <person name="Hall N."/>
            <person name="Watson M."/>
            <person name="Adriaenssens E.M."/>
            <person name="Foster-Nyarko E."/>
            <person name="Jarju S."/>
            <person name="Secka A."/>
            <person name="Antonio M."/>
            <person name="Oren A."/>
            <person name="Chaudhuri R.R."/>
            <person name="La Ragione R."/>
            <person name="Hildebrand F."/>
            <person name="Pallen M.J."/>
        </authorList>
    </citation>
    <scope>NUCLEOTIDE SEQUENCE</scope>
    <source>
        <strain evidence="3">MalCec1-1739</strain>
    </source>
</reference>
<accession>A0A9D2ZVC4</accession>
<feature type="transmembrane region" description="Helical" evidence="1">
    <location>
        <begin position="137"/>
        <end position="155"/>
    </location>
</feature>
<evidence type="ECO:0000313" key="4">
    <source>
        <dbReference type="Proteomes" id="UP000787625"/>
    </source>
</evidence>
<evidence type="ECO:0000313" key="3">
    <source>
        <dbReference type="EMBL" id="HJD53451.1"/>
    </source>
</evidence>
<dbReference type="SUPFAM" id="SSF48317">
    <property type="entry name" value="Acid phosphatase/Vanadium-dependent haloperoxidase"/>
    <property type="match status" value="1"/>
</dbReference>
<reference evidence="3" key="2">
    <citation type="submission" date="2021-04" db="EMBL/GenBank/DDBJ databases">
        <authorList>
            <person name="Gilroy R."/>
        </authorList>
    </citation>
    <scope>NUCLEOTIDE SEQUENCE</scope>
    <source>
        <strain evidence="3">MalCec1-1739</strain>
    </source>
</reference>
<protein>
    <submittedName>
        <fullName evidence="3">Phosphatase PAP2 family protein</fullName>
    </submittedName>
</protein>
<keyword evidence="1" id="KW-0812">Transmembrane</keyword>
<sequence length="230" mass="25898">MLETILNLDSQLLLAINGAASSFGDCFMWNYTKTVVWVPLVLALLYVIVRNNKVRDCIVIIVCLALAFVIADQIASGFFKPTFQRLRPTHDPDMAQLLHVVNDYRGGLYGFVSSHAANSFAAVIFCSLVIRSWKFTLPLTVWAVINCWSRMYLGVHYPTDILCGAIVGAFAALAAYSIYVLVQMKLTRRPYLVTWRGESHRTYKNVNLINWVLLATVVIILLLAFAQVYL</sequence>
<name>A0A9D2ZVC4_9BACT</name>
<feature type="transmembrane region" description="Helical" evidence="1">
    <location>
        <begin position="208"/>
        <end position="229"/>
    </location>
</feature>
<proteinExistence type="predicted"/>
<feature type="transmembrane region" description="Helical" evidence="1">
    <location>
        <begin position="58"/>
        <end position="79"/>
    </location>
</feature>
<evidence type="ECO:0000259" key="2">
    <source>
        <dbReference type="SMART" id="SM00014"/>
    </source>
</evidence>
<dbReference type="AlphaFoldDB" id="A0A9D2ZVC4"/>
<dbReference type="InterPro" id="IPR036938">
    <property type="entry name" value="PAP2/HPO_sf"/>
</dbReference>
<dbReference type="Proteomes" id="UP000787625">
    <property type="component" value="Unassembled WGS sequence"/>
</dbReference>
<dbReference type="EMBL" id="DWUP01000163">
    <property type="protein sequence ID" value="HJD53451.1"/>
    <property type="molecule type" value="Genomic_DNA"/>
</dbReference>
<dbReference type="PANTHER" id="PTHR14969:SF13">
    <property type="entry name" value="AT30094P"/>
    <property type="match status" value="1"/>
</dbReference>
<evidence type="ECO:0000256" key="1">
    <source>
        <dbReference type="SAM" id="Phobius"/>
    </source>
</evidence>
<dbReference type="Gene3D" id="1.20.144.10">
    <property type="entry name" value="Phosphatidic acid phosphatase type 2/haloperoxidase"/>
    <property type="match status" value="1"/>
</dbReference>
<dbReference type="SMART" id="SM00014">
    <property type="entry name" value="acidPPc"/>
    <property type="match status" value="1"/>
</dbReference>
<feature type="domain" description="Phosphatidic acid phosphatase type 2/haloperoxidase" evidence="2">
    <location>
        <begin position="60"/>
        <end position="176"/>
    </location>
</feature>
<feature type="transmembrane region" description="Helical" evidence="1">
    <location>
        <begin position="161"/>
        <end position="182"/>
    </location>
</feature>
<feature type="transmembrane region" description="Helical" evidence="1">
    <location>
        <begin position="108"/>
        <end position="130"/>
    </location>
</feature>
<organism evidence="3 4">
    <name type="scientific">Candidatus Avibacteroides avistercoris</name>
    <dbReference type="NCBI Taxonomy" id="2840690"/>
    <lineage>
        <taxon>Bacteria</taxon>
        <taxon>Pseudomonadati</taxon>
        <taxon>Bacteroidota</taxon>
        <taxon>Bacteroidia</taxon>
        <taxon>Bacteroidales</taxon>
        <taxon>Bacteroidaceae</taxon>
        <taxon>Bacteroidaceae incertae sedis</taxon>
        <taxon>Candidatus Avibacteroides</taxon>
    </lineage>
</organism>
<keyword evidence="1" id="KW-0472">Membrane</keyword>
<dbReference type="PANTHER" id="PTHR14969">
    <property type="entry name" value="SPHINGOSINE-1-PHOSPHATE PHOSPHOHYDROLASE"/>
    <property type="match status" value="1"/>
</dbReference>
<dbReference type="Pfam" id="PF01569">
    <property type="entry name" value="PAP2"/>
    <property type="match status" value="1"/>
</dbReference>
<comment type="caution">
    <text evidence="3">The sequence shown here is derived from an EMBL/GenBank/DDBJ whole genome shotgun (WGS) entry which is preliminary data.</text>
</comment>
<feature type="transmembrane region" description="Helical" evidence="1">
    <location>
        <begin position="31"/>
        <end position="49"/>
    </location>
</feature>
<dbReference type="CDD" id="cd03395">
    <property type="entry name" value="PAP2_like_4"/>
    <property type="match status" value="1"/>
</dbReference>